<dbReference type="Proteomes" id="UP000219621">
    <property type="component" value="Unassembled WGS sequence"/>
</dbReference>
<keyword evidence="2" id="KW-1185">Reference proteome</keyword>
<accession>A0A286G418</accession>
<dbReference type="PANTHER" id="PTHR33973">
    <property type="entry name" value="OS07G0153300 PROTEIN"/>
    <property type="match status" value="1"/>
</dbReference>
<proteinExistence type="predicted"/>
<dbReference type="AlphaFoldDB" id="A0A286G418"/>
<organism evidence="1 2">
    <name type="scientific">Caenispirillum bisanense</name>
    <dbReference type="NCBI Taxonomy" id="414052"/>
    <lineage>
        <taxon>Bacteria</taxon>
        <taxon>Pseudomonadati</taxon>
        <taxon>Pseudomonadota</taxon>
        <taxon>Alphaproteobacteria</taxon>
        <taxon>Rhodospirillales</taxon>
        <taxon>Novispirillaceae</taxon>
        <taxon>Caenispirillum</taxon>
    </lineage>
</organism>
<name>A0A286G418_9PROT</name>
<dbReference type="PANTHER" id="PTHR33973:SF4">
    <property type="entry name" value="OS07G0153300 PROTEIN"/>
    <property type="match status" value="1"/>
</dbReference>
<dbReference type="RefSeq" id="WP_097277392.1">
    <property type="nucleotide sequence ID" value="NZ_OCNJ01000001.1"/>
</dbReference>
<protein>
    <recommendedName>
        <fullName evidence="3">DUF1365 domain-containing protein</fullName>
    </recommendedName>
</protein>
<dbReference type="InterPro" id="IPR010775">
    <property type="entry name" value="DUF1365"/>
</dbReference>
<dbReference type="Pfam" id="PF07103">
    <property type="entry name" value="DUF1365"/>
    <property type="match status" value="1"/>
</dbReference>
<sequence>MTASALYHGTVVHRRFSPKTHALSYRVFSLLADLDELPELSRRLKLFGYNRRAVLSLHDRDHGPGDGTPLKEWVTRELDAAGIAAGGPIRLLCYPRLWGYAFNPLSVFWCHRPDGSLAAVLHEVHNTFGERHCYLAAVDDREAGAKLVRHSAAKDFHVSPFLPMDLTYHFTLRPPGEKVAVGIDETDPAGARVLHASFGGTRRALSDAEILRSVVRHPLMTVKVIAGIHWEALRLWRKGLTVYRHAGERPPLVTVAPRPVPTEPA</sequence>
<dbReference type="EMBL" id="OCNJ01000001">
    <property type="protein sequence ID" value="SOD90307.1"/>
    <property type="molecule type" value="Genomic_DNA"/>
</dbReference>
<dbReference type="OrthoDB" id="9778801at2"/>
<evidence type="ECO:0008006" key="3">
    <source>
        <dbReference type="Google" id="ProtNLM"/>
    </source>
</evidence>
<reference evidence="1 2" key="1">
    <citation type="submission" date="2017-09" db="EMBL/GenBank/DDBJ databases">
        <authorList>
            <person name="Ehlers B."/>
            <person name="Leendertz F.H."/>
        </authorList>
    </citation>
    <scope>NUCLEOTIDE SEQUENCE [LARGE SCALE GENOMIC DNA]</scope>
    <source>
        <strain evidence="1 2">USBA 140</strain>
    </source>
</reference>
<gene>
    <name evidence="1" type="ORF">SAMN05421508_101508</name>
</gene>
<evidence type="ECO:0000313" key="2">
    <source>
        <dbReference type="Proteomes" id="UP000219621"/>
    </source>
</evidence>
<evidence type="ECO:0000313" key="1">
    <source>
        <dbReference type="EMBL" id="SOD90307.1"/>
    </source>
</evidence>